<dbReference type="CDD" id="cd02336">
    <property type="entry name" value="ZZ_RSC8"/>
    <property type="match status" value="1"/>
</dbReference>
<dbReference type="PROSITE" id="PS51294">
    <property type="entry name" value="HTH_MYB"/>
    <property type="match status" value="1"/>
</dbReference>
<dbReference type="Gene3D" id="1.10.10.60">
    <property type="entry name" value="Homeodomain-like"/>
    <property type="match status" value="1"/>
</dbReference>
<evidence type="ECO:0000256" key="2">
    <source>
        <dbReference type="ARBA" id="ARBA00022771"/>
    </source>
</evidence>
<evidence type="ECO:0000259" key="11">
    <source>
        <dbReference type="PROSITE" id="PS50090"/>
    </source>
</evidence>
<keyword evidence="3" id="KW-0862">Zinc</keyword>
<dbReference type="SUPFAM" id="SSF57850">
    <property type="entry name" value="RING/U-box"/>
    <property type="match status" value="1"/>
</dbReference>
<dbReference type="Gene3D" id="3.30.60.90">
    <property type="match status" value="1"/>
</dbReference>
<evidence type="ECO:0000256" key="8">
    <source>
        <dbReference type="PROSITE-ProRule" id="PRU00228"/>
    </source>
</evidence>
<dbReference type="OrthoDB" id="118550at2759"/>
<gene>
    <name evidence="16" type="ORF">D9758_003085</name>
</gene>
<dbReference type="GO" id="GO:0008270">
    <property type="term" value="F:zinc ion binding"/>
    <property type="evidence" value="ECO:0007669"/>
    <property type="project" value="UniProtKB-KW"/>
</dbReference>
<feature type="domain" description="HTH myb-type" evidence="15">
    <location>
        <begin position="388"/>
        <end position="422"/>
    </location>
</feature>
<feature type="domain" description="Myb-like" evidence="11">
    <location>
        <begin position="388"/>
        <end position="430"/>
    </location>
</feature>
<dbReference type="EMBL" id="JAACJM010000014">
    <property type="protein sequence ID" value="KAF5368912.1"/>
    <property type="molecule type" value="Genomic_DNA"/>
</dbReference>
<evidence type="ECO:0000256" key="5">
    <source>
        <dbReference type="ARBA" id="ARBA00023125"/>
    </source>
</evidence>
<sequence length="712" mass="76570">MDSPKRVGSPSSGGSDPKRPRMSSPNAIPVDPDTAPGKRNELEPIQSGDIANLPSEGPPDSSRPETGGRVRALKAEAEEDDGGDVSMGDGADDEGDSGDDNDDEDPAQLEATRLRLEEQARKYLAAQTHEVIIPSYSAWFDMSKIHPVERRALPEFFNSRNRSKTPAVYKDYRDFMINTYRLRPLEYLTVTACRRNLAGDVCAIMRVHAFLEQWGLINYQIDPDARPAALAPPFTGHFRVILDTPRGLQSLHPGTRPANPGAAAVNGAVPGSSNANANVKASTPSSTLELRSNIYQTTNKASRSISSTEANQLANEVNGISATRTSGLYTCDTCGSDCTAVRYHSLKEKNFEICAPCYLDGRFPSTMFSGDFVKLSSGVVHGSTDDDWTDAEILLLLEAVEMYDDDWSKVEEHVGTRTAQQCIRKFLELPIEDPYLNTEASMGPLRFGRVPFEQADNPVMSVVAFLAGVVGPGVAAEAAKTALHELTTEDGEKQDTKEGVTEKSSTDEKMDDGTANDGAQLSASKPTSPVGDAAADANAMSVDGEKPSTSSPSSSETKPKHALPHSKVVRAAELALKSSARAASSLAGAEDNHIHSTLANLIKLTLSKLEIKMSQFEELEEILEEERKQLESARMALVGERLGLKKTLDYVKGEIEKYQNGLGNQPQQMMQAVNGASLGATGQGPQVTQVQQGVSLDNGMGPVQDGSMLSLA</sequence>
<dbReference type="FunFam" id="1.10.10.60:FF:000014">
    <property type="entry name" value="SWI/SNF complex subunit SMARCC2 isoform C"/>
    <property type="match status" value="1"/>
</dbReference>
<dbReference type="Pfam" id="PF00249">
    <property type="entry name" value="Myb_DNA-binding"/>
    <property type="match status" value="1"/>
</dbReference>
<feature type="domain" description="SWIRM" evidence="13">
    <location>
        <begin position="131"/>
        <end position="228"/>
    </location>
</feature>
<dbReference type="InterPro" id="IPR001005">
    <property type="entry name" value="SANT/Myb"/>
</dbReference>
<evidence type="ECO:0000313" key="16">
    <source>
        <dbReference type="EMBL" id="KAF5368912.1"/>
    </source>
</evidence>
<keyword evidence="7" id="KW-0539">Nucleus</keyword>
<organism evidence="16 17">
    <name type="scientific">Tetrapyrgos nigripes</name>
    <dbReference type="NCBI Taxonomy" id="182062"/>
    <lineage>
        <taxon>Eukaryota</taxon>
        <taxon>Fungi</taxon>
        <taxon>Dikarya</taxon>
        <taxon>Basidiomycota</taxon>
        <taxon>Agaricomycotina</taxon>
        <taxon>Agaricomycetes</taxon>
        <taxon>Agaricomycetidae</taxon>
        <taxon>Agaricales</taxon>
        <taxon>Marasmiineae</taxon>
        <taxon>Marasmiaceae</taxon>
        <taxon>Tetrapyrgos</taxon>
    </lineage>
</organism>
<evidence type="ECO:0000256" key="3">
    <source>
        <dbReference type="ARBA" id="ARBA00022833"/>
    </source>
</evidence>
<dbReference type="FunFam" id="1.10.10.10:FF:000020">
    <property type="entry name" value="SWI/SNF complex subunit SMARCC2 isoform c"/>
    <property type="match status" value="1"/>
</dbReference>
<dbReference type="PANTHER" id="PTHR12802">
    <property type="entry name" value="SWI/SNF COMPLEX-RELATED"/>
    <property type="match status" value="1"/>
</dbReference>
<dbReference type="SMART" id="SM00717">
    <property type="entry name" value="SANT"/>
    <property type="match status" value="1"/>
</dbReference>
<dbReference type="PANTHER" id="PTHR12802:SF41">
    <property type="entry name" value="BRAHMA ASSOCIATED PROTEIN 155 KDA"/>
    <property type="match status" value="1"/>
</dbReference>
<name>A0A8H5GQ12_9AGAR</name>
<evidence type="ECO:0000256" key="10">
    <source>
        <dbReference type="SAM" id="MobiDB-lite"/>
    </source>
</evidence>
<dbReference type="InterPro" id="IPR000433">
    <property type="entry name" value="Znf_ZZ"/>
</dbReference>
<dbReference type="InterPro" id="IPR041984">
    <property type="entry name" value="Rsc8/Ssr1/Ssr2_ZZ"/>
</dbReference>
<evidence type="ECO:0000256" key="7">
    <source>
        <dbReference type="ARBA" id="ARBA00023242"/>
    </source>
</evidence>
<evidence type="ECO:0000256" key="4">
    <source>
        <dbReference type="ARBA" id="ARBA00023015"/>
    </source>
</evidence>
<dbReference type="PROSITE" id="PS50135">
    <property type="entry name" value="ZF_ZZ_2"/>
    <property type="match status" value="1"/>
</dbReference>
<dbReference type="GO" id="GO:0016514">
    <property type="term" value="C:SWI/SNF complex"/>
    <property type="evidence" value="ECO:0007669"/>
    <property type="project" value="TreeGrafter"/>
</dbReference>
<evidence type="ECO:0000256" key="6">
    <source>
        <dbReference type="ARBA" id="ARBA00023163"/>
    </source>
</evidence>
<dbReference type="InterPro" id="IPR017884">
    <property type="entry name" value="SANT_dom"/>
</dbReference>
<dbReference type="SMART" id="SM00291">
    <property type="entry name" value="ZnF_ZZ"/>
    <property type="match status" value="1"/>
</dbReference>
<dbReference type="GO" id="GO:0006338">
    <property type="term" value="P:chromatin remodeling"/>
    <property type="evidence" value="ECO:0007669"/>
    <property type="project" value="UniProtKB-ARBA"/>
</dbReference>
<evidence type="ECO:0000313" key="17">
    <source>
        <dbReference type="Proteomes" id="UP000559256"/>
    </source>
</evidence>
<feature type="compositionally biased region" description="Basic and acidic residues" evidence="10">
    <location>
        <begin position="62"/>
        <end position="76"/>
    </location>
</feature>
<feature type="region of interest" description="Disordered" evidence="10">
    <location>
        <begin position="485"/>
        <end position="565"/>
    </location>
</feature>
<evidence type="ECO:0008006" key="18">
    <source>
        <dbReference type="Google" id="ProtNLM"/>
    </source>
</evidence>
<dbReference type="Pfam" id="PF00569">
    <property type="entry name" value="ZZ"/>
    <property type="match status" value="1"/>
</dbReference>
<feature type="compositionally biased region" description="Basic and acidic residues" evidence="10">
    <location>
        <begin position="485"/>
        <end position="512"/>
    </location>
</feature>
<reference evidence="16 17" key="1">
    <citation type="journal article" date="2020" name="ISME J.">
        <title>Uncovering the hidden diversity of litter-decomposition mechanisms in mushroom-forming fungi.</title>
        <authorList>
            <person name="Floudas D."/>
            <person name="Bentzer J."/>
            <person name="Ahren D."/>
            <person name="Johansson T."/>
            <person name="Persson P."/>
            <person name="Tunlid A."/>
        </authorList>
    </citation>
    <scope>NUCLEOTIDE SEQUENCE [LARGE SCALE GENOMIC DNA]</scope>
    <source>
        <strain evidence="16 17">CBS 291.85</strain>
    </source>
</reference>
<dbReference type="InterPro" id="IPR032451">
    <property type="entry name" value="SMARCC_C"/>
</dbReference>
<dbReference type="InterPro" id="IPR036388">
    <property type="entry name" value="WH-like_DNA-bd_sf"/>
</dbReference>
<protein>
    <recommendedName>
        <fullName evidence="18">SWIRM-domain-containing protein</fullName>
    </recommendedName>
</protein>
<keyword evidence="9" id="KW-0175">Coiled coil</keyword>
<feature type="domain" description="ZZ-type" evidence="12">
    <location>
        <begin position="326"/>
        <end position="380"/>
    </location>
</feature>
<dbReference type="AlphaFoldDB" id="A0A8H5GQ12"/>
<dbReference type="Proteomes" id="UP000559256">
    <property type="component" value="Unassembled WGS sequence"/>
</dbReference>
<feature type="compositionally biased region" description="Polar residues" evidence="10">
    <location>
        <begin position="517"/>
        <end position="527"/>
    </location>
</feature>
<evidence type="ECO:0000259" key="14">
    <source>
        <dbReference type="PROSITE" id="PS51293"/>
    </source>
</evidence>
<keyword evidence="6" id="KW-0804">Transcription</keyword>
<dbReference type="SUPFAM" id="SSF46689">
    <property type="entry name" value="Homeodomain-like"/>
    <property type="match status" value="2"/>
</dbReference>
<dbReference type="Gene3D" id="1.10.10.10">
    <property type="entry name" value="Winged helix-like DNA-binding domain superfamily/Winged helix DNA-binding domain"/>
    <property type="match status" value="1"/>
</dbReference>
<feature type="compositionally biased region" description="Low complexity" evidence="10">
    <location>
        <begin position="547"/>
        <end position="556"/>
    </location>
</feature>
<keyword evidence="5" id="KW-0238">DNA-binding</keyword>
<comment type="caution">
    <text evidence="16">The sequence shown here is derived from an EMBL/GenBank/DDBJ whole genome shotgun (WGS) entry which is preliminary data.</text>
</comment>
<dbReference type="Pfam" id="PF16495">
    <property type="entry name" value="SWIRM-assoc_1"/>
    <property type="match status" value="1"/>
</dbReference>
<dbReference type="Pfam" id="PF04433">
    <property type="entry name" value="SWIRM"/>
    <property type="match status" value="1"/>
</dbReference>
<proteinExistence type="predicted"/>
<evidence type="ECO:0000259" key="15">
    <source>
        <dbReference type="PROSITE" id="PS51294"/>
    </source>
</evidence>
<evidence type="ECO:0000259" key="13">
    <source>
        <dbReference type="PROSITE" id="PS50934"/>
    </source>
</evidence>
<dbReference type="PROSITE" id="PS50934">
    <property type="entry name" value="SWIRM"/>
    <property type="match status" value="1"/>
</dbReference>
<dbReference type="InterPro" id="IPR007526">
    <property type="entry name" value="SWIRM"/>
</dbReference>
<dbReference type="PROSITE" id="PS51293">
    <property type="entry name" value="SANT"/>
    <property type="match status" value="1"/>
</dbReference>
<keyword evidence="1" id="KW-0479">Metal-binding</keyword>
<keyword evidence="2 8" id="KW-0863">Zinc-finger</keyword>
<accession>A0A8H5GQ12</accession>
<feature type="region of interest" description="Disordered" evidence="10">
    <location>
        <begin position="1"/>
        <end position="106"/>
    </location>
</feature>
<dbReference type="PROSITE" id="PS50090">
    <property type="entry name" value="MYB_LIKE"/>
    <property type="match status" value="1"/>
</dbReference>
<evidence type="ECO:0000256" key="1">
    <source>
        <dbReference type="ARBA" id="ARBA00022723"/>
    </source>
</evidence>
<feature type="domain" description="SANT" evidence="14">
    <location>
        <begin position="383"/>
        <end position="434"/>
    </location>
</feature>
<evidence type="ECO:0000259" key="12">
    <source>
        <dbReference type="PROSITE" id="PS50135"/>
    </source>
</evidence>
<dbReference type="InterPro" id="IPR043145">
    <property type="entry name" value="Znf_ZZ_sf"/>
</dbReference>
<dbReference type="GO" id="GO:0003677">
    <property type="term" value="F:DNA binding"/>
    <property type="evidence" value="ECO:0007669"/>
    <property type="project" value="UniProtKB-KW"/>
</dbReference>
<keyword evidence="4" id="KW-0805">Transcription regulation</keyword>
<feature type="coiled-coil region" evidence="9">
    <location>
        <begin position="606"/>
        <end position="640"/>
    </location>
</feature>
<keyword evidence="17" id="KW-1185">Reference proteome</keyword>
<dbReference type="InterPro" id="IPR009057">
    <property type="entry name" value="Homeodomain-like_sf"/>
</dbReference>
<dbReference type="InterPro" id="IPR017930">
    <property type="entry name" value="Myb_dom"/>
</dbReference>
<dbReference type="CDD" id="cd00167">
    <property type="entry name" value="SANT"/>
    <property type="match status" value="1"/>
</dbReference>
<dbReference type="GO" id="GO:0045893">
    <property type="term" value="P:positive regulation of DNA-templated transcription"/>
    <property type="evidence" value="ECO:0007669"/>
    <property type="project" value="TreeGrafter"/>
</dbReference>
<evidence type="ECO:0000256" key="9">
    <source>
        <dbReference type="SAM" id="Coils"/>
    </source>
</evidence>
<feature type="compositionally biased region" description="Acidic residues" evidence="10">
    <location>
        <begin position="90"/>
        <end position="106"/>
    </location>
</feature>
<dbReference type="GO" id="GO:0042393">
    <property type="term" value="F:histone binding"/>
    <property type="evidence" value="ECO:0007669"/>
    <property type="project" value="TreeGrafter"/>
</dbReference>